<reference evidence="2 3" key="1">
    <citation type="submission" date="2020-08" db="EMBL/GenBank/DDBJ databases">
        <title>Genomic Encyclopedia of Type Strains, Phase IV (KMG-V): Genome sequencing to study the core and pangenomes of soil and plant-associated prokaryotes.</title>
        <authorList>
            <person name="Whitman W."/>
        </authorList>
    </citation>
    <scope>NUCLEOTIDE SEQUENCE [LARGE SCALE GENOMIC DNA]</scope>
    <source>
        <strain evidence="2 3">SEMIA 414</strain>
    </source>
</reference>
<name>A0A7W6UIY4_9HYPH</name>
<dbReference type="Proteomes" id="UP000533724">
    <property type="component" value="Unassembled WGS sequence"/>
</dbReference>
<evidence type="ECO:0000256" key="1">
    <source>
        <dbReference type="SAM" id="Phobius"/>
    </source>
</evidence>
<organism evidence="2 3">
    <name type="scientific">Rhizobium esperanzae</name>
    <dbReference type="NCBI Taxonomy" id="1967781"/>
    <lineage>
        <taxon>Bacteria</taxon>
        <taxon>Pseudomonadati</taxon>
        <taxon>Pseudomonadota</taxon>
        <taxon>Alphaproteobacteria</taxon>
        <taxon>Hyphomicrobiales</taxon>
        <taxon>Rhizobiaceae</taxon>
        <taxon>Rhizobium/Agrobacterium group</taxon>
        <taxon>Rhizobium</taxon>
    </lineage>
</organism>
<keyword evidence="1" id="KW-1133">Transmembrane helix</keyword>
<evidence type="ECO:0000313" key="3">
    <source>
        <dbReference type="Proteomes" id="UP000533724"/>
    </source>
</evidence>
<accession>A0A7W6UIY4</accession>
<evidence type="ECO:0000313" key="2">
    <source>
        <dbReference type="EMBL" id="MBB4438196.1"/>
    </source>
</evidence>
<keyword evidence="1" id="KW-0812">Transmembrane</keyword>
<dbReference type="AlphaFoldDB" id="A0A7W6UIY4"/>
<gene>
    <name evidence="2" type="ORF">GGE15_001445</name>
</gene>
<dbReference type="RefSeq" id="WP_184498751.1">
    <property type="nucleotide sequence ID" value="NZ_JACIHI010000002.1"/>
</dbReference>
<sequence length="54" mass="5883">MTRHLDTSQSAGIPPTLDIATRIRTNPRVKAILWSLVTGMTVLVVIALFASHVL</sequence>
<comment type="caution">
    <text evidence="2">The sequence shown here is derived from an EMBL/GenBank/DDBJ whole genome shotgun (WGS) entry which is preliminary data.</text>
</comment>
<keyword evidence="1" id="KW-0472">Membrane</keyword>
<dbReference type="EMBL" id="JACIHI010000002">
    <property type="protein sequence ID" value="MBB4438196.1"/>
    <property type="molecule type" value="Genomic_DNA"/>
</dbReference>
<protein>
    <submittedName>
        <fullName evidence="2">Uncharacterized protein</fullName>
    </submittedName>
</protein>
<proteinExistence type="predicted"/>
<feature type="transmembrane region" description="Helical" evidence="1">
    <location>
        <begin position="31"/>
        <end position="50"/>
    </location>
</feature>